<evidence type="ECO:0000313" key="5">
    <source>
        <dbReference type="EMBL" id="KAF5831647.1"/>
    </source>
</evidence>
<keyword evidence="6" id="KW-1185">Reference proteome</keyword>
<dbReference type="EMBL" id="MU069932">
    <property type="protein sequence ID" value="KAF5831647.1"/>
    <property type="molecule type" value="Genomic_DNA"/>
</dbReference>
<gene>
    <name evidence="5" type="ORF">DUNSADRAFT_12775</name>
</gene>
<reference evidence="5" key="1">
    <citation type="submission" date="2017-08" db="EMBL/GenBank/DDBJ databases">
        <authorList>
            <person name="Polle J.E."/>
            <person name="Barry K."/>
            <person name="Cushman J."/>
            <person name="Schmutz J."/>
            <person name="Tran D."/>
            <person name="Hathwaick L.T."/>
            <person name="Yim W.C."/>
            <person name="Jenkins J."/>
            <person name="Mckie-Krisberg Z.M."/>
            <person name="Prochnik S."/>
            <person name="Lindquist E."/>
            <person name="Dockter R.B."/>
            <person name="Adam C."/>
            <person name="Molina H."/>
            <person name="Bunkerborg J."/>
            <person name="Jin E."/>
            <person name="Buchheim M."/>
            <person name="Magnuson J."/>
        </authorList>
    </citation>
    <scope>NUCLEOTIDE SEQUENCE</scope>
    <source>
        <strain evidence="5">CCAP 19/18</strain>
    </source>
</reference>
<keyword evidence="3" id="KW-0812">Transmembrane</keyword>
<feature type="domain" description="VASt" evidence="4">
    <location>
        <begin position="89"/>
        <end position="288"/>
    </location>
</feature>
<accession>A0ABZ3KR49</accession>
<name>A0ABZ3KR49_DUNSA</name>
<evidence type="ECO:0000313" key="6">
    <source>
        <dbReference type="Proteomes" id="UP000815325"/>
    </source>
</evidence>
<evidence type="ECO:0000256" key="2">
    <source>
        <dbReference type="ARBA" id="ARBA00023136"/>
    </source>
</evidence>
<sequence>MAREVGIWLRDKDRNRKVVKGLQVAGVGLIALRIAVPIIKSAARAIFKRGGNGREGERRRPQALPTTFGLPNQDQWRVLDAPPPAFPSDYQEVASTQLACNVQEFYERFISGESPFMRNQHIEVEQQYDFIYRGWRAMHEDSSRYEYNDDKNMLASSNESVFERVLGVKGSGGYGRTLSFRQPKKPPAQVDAECVQRQQFAVYKGDVLVLATVMNMLNIPFKDCFTVNTLWDVRPTLSGGCTVVIRLKVHFLQRTIMAGIIRVTTVRDTTNFYRRMVDAFQENLSSQAVPTRFTAGSAVQQLNRRGGVDNNTYNSAGVGRQLVERLPKRQFRMLLMLFVLVGSVLHQLSVRSHQ</sequence>
<feature type="transmembrane region" description="Helical" evidence="3">
    <location>
        <begin position="20"/>
        <end position="39"/>
    </location>
</feature>
<keyword evidence="3" id="KW-1133">Transmembrane helix</keyword>
<dbReference type="InterPro" id="IPR031968">
    <property type="entry name" value="VASt"/>
</dbReference>
<dbReference type="PANTHER" id="PTHR47666:SF1">
    <property type="entry name" value="PROTEIN VASCULAR ASSOCIATED DEATH 1, CHLOROPLASTIC"/>
    <property type="match status" value="1"/>
</dbReference>
<dbReference type="Pfam" id="PF16016">
    <property type="entry name" value="VASt"/>
    <property type="match status" value="1"/>
</dbReference>
<organism evidence="5 6">
    <name type="scientific">Dunaliella salina</name>
    <name type="common">Green alga</name>
    <name type="synonym">Protococcus salinus</name>
    <dbReference type="NCBI Taxonomy" id="3046"/>
    <lineage>
        <taxon>Eukaryota</taxon>
        <taxon>Viridiplantae</taxon>
        <taxon>Chlorophyta</taxon>
        <taxon>core chlorophytes</taxon>
        <taxon>Chlorophyceae</taxon>
        <taxon>CS clade</taxon>
        <taxon>Chlamydomonadales</taxon>
        <taxon>Dunaliellaceae</taxon>
        <taxon>Dunaliella</taxon>
    </lineage>
</organism>
<evidence type="ECO:0000256" key="1">
    <source>
        <dbReference type="ARBA" id="ARBA00004370"/>
    </source>
</evidence>
<comment type="subcellular location">
    <subcellularLocation>
        <location evidence="1">Membrane</location>
    </subcellularLocation>
</comment>
<dbReference type="PANTHER" id="PTHR47666">
    <property type="entry name" value="PROTEIN VASCULAR ASSOCIATED DEATH 1, CHLOROPLASTIC"/>
    <property type="match status" value="1"/>
</dbReference>
<dbReference type="Proteomes" id="UP000815325">
    <property type="component" value="Unassembled WGS sequence"/>
</dbReference>
<keyword evidence="2 3" id="KW-0472">Membrane</keyword>
<proteinExistence type="predicted"/>
<evidence type="ECO:0000259" key="4">
    <source>
        <dbReference type="PROSITE" id="PS51778"/>
    </source>
</evidence>
<dbReference type="PROSITE" id="PS51778">
    <property type="entry name" value="VAST"/>
    <property type="match status" value="1"/>
</dbReference>
<protein>
    <recommendedName>
        <fullName evidence="4">VASt domain-containing protein</fullName>
    </recommendedName>
</protein>
<comment type="caution">
    <text evidence="5">The sequence shown here is derived from an EMBL/GenBank/DDBJ whole genome shotgun (WGS) entry which is preliminary data.</text>
</comment>
<evidence type="ECO:0000256" key="3">
    <source>
        <dbReference type="SAM" id="Phobius"/>
    </source>
</evidence>